<feature type="region of interest" description="Disordered" evidence="1">
    <location>
        <begin position="1"/>
        <end position="22"/>
    </location>
</feature>
<evidence type="ECO:0000313" key="2">
    <source>
        <dbReference type="EMBL" id="SEO68239.1"/>
    </source>
</evidence>
<dbReference type="EMBL" id="FODO01000015">
    <property type="protein sequence ID" value="SEO68239.1"/>
    <property type="molecule type" value="Genomic_DNA"/>
</dbReference>
<evidence type="ECO:0000256" key="1">
    <source>
        <dbReference type="SAM" id="MobiDB-lite"/>
    </source>
</evidence>
<proteinExistence type="predicted"/>
<gene>
    <name evidence="2" type="ORF">SAMN05216333_11530</name>
</gene>
<protein>
    <submittedName>
        <fullName evidence="2">Uncharacterized protein</fullName>
    </submittedName>
</protein>
<accession>A0A1H8RNV2</accession>
<organism evidence="2 3">
    <name type="scientific">Nitrosomonas oligotropha</name>
    <dbReference type="NCBI Taxonomy" id="42354"/>
    <lineage>
        <taxon>Bacteria</taxon>
        <taxon>Pseudomonadati</taxon>
        <taxon>Pseudomonadota</taxon>
        <taxon>Betaproteobacteria</taxon>
        <taxon>Nitrosomonadales</taxon>
        <taxon>Nitrosomonadaceae</taxon>
        <taxon>Nitrosomonas</taxon>
    </lineage>
</organism>
<sequence>MATENSTVQEGNTTPKPKTRRKSAINLKVVANIVHITPERRKAFADHEWHEATKAFILSLSDHEKDICRKAMLLVQNGPVRRERLYDCKVITFPIQNKILSV</sequence>
<reference evidence="3" key="1">
    <citation type="submission" date="2016-10" db="EMBL/GenBank/DDBJ databases">
        <authorList>
            <person name="Varghese N."/>
            <person name="Submissions S."/>
        </authorList>
    </citation>
    <scope>NUCLEOTIDE SEQUENCE [LARGE SCALE GENOMIC DNA]</scope>
    <source>
        <strain evidence="3">Nm76</strain>
    </source>
</reference>
<dbReference type="OrthoDB" id="9877596at2"/>
<dbReference type="STRING" id="42354.SAMN05216333_11530"/>
<dbReference type="RefSeq" id="WP_090319897.1">
    <property type="nucleotide sequence ID" value="NZ_FNOE01000016.1"/>
</dbReference>
<dbReference type="AlphaFoldDB" id="A0A1H8RNV2"/>
<name>A0A1H8RNV2_9PROT</name>
<feature type="compositionally biased region" description="Polar residues" evidence="1">
    <location>
        <begin position="1"/>
        <end position="16"/>
    </location>
</feature>
<evidence type="ECO:0000313" key="3">
    <source>
        <dbReference type="Proteomes" id="UP000198814"/>
    </source>
</evidence>
<dbReference type="Proteomes" id="UP000198814">
    <property type="component" value="Unassembled WGS sequence"/>
</dbReference>
<keyword evidence="3" id="KW-1185">Reference proteome</keyword>